<comment type="caution">
    <text evidence="2">The sequence shown here is derived from an EMBL/GenBank/DDBJ whole genome shotgun (WGS) entry which is preliminary data.</text>
</comment>
<dbReference type="AlphaFoldDB" id="A0A1F6DRZ5"/>
<proteinExistence type="predicted"/>
<dbReference type="Proteomes" id="UP000177232">
    <property type="component" value="Unassembled WGS sequence"/>
</dbReference>
<accession>A0A1F6DRZ5</accession>
<feature type="domain" description="Transcriptional repressor PaaX-like central Cas2-like" evidence="1">
    <location>
        <begin position="106"/>
        <end position="180"/>
    </location>
</feature>
<dbReference type="STRING" id="1798496.A3C94_03210"/>
<dbReference type="Gene3D" id="3.30.70.2650">
    <property type="match status" value="1"/>
</dbReference>
<organism evidence="2 3">
    <name type="scientific">Candidatus Kaiserbacteria bacterium RIFCSPHIGHO2_02_FULL_55_17</name>
    <dbReference type="NCBI Taxonomy" id="1798496"/>
    <lineage>
        <taxon>Bacteria</taxon>
        <taxon>Candidatus Kaiseribacteriota</taxon>
    </lineage>
</organism>
<name>A0A1F6DRZ5_9BACT</name>
<protein>
    <recommendedName>
        <fullName evidence="1">Transcriptional repressor PaaX-like central Cas2-like domain-containing protein</fullName>
    </recommendedName>
</protein>
<evidence type="ECO:0000259" key="1">
    <source>
        <dbReference type="Pfam" id="PF20803"/>
    </source>
</evidence>
<dbReference type="InterPro" id="IPR048846">
    <property type="entry name" value="PaaX-like_central"/>
</dbReference>
<dbReference type="EMBL" id="MFLJ01000030">
    <property type="protein sequence ID" value="OGG64209.1"/>
    <property type="molecule type" value="Genomic_DNA"/>
</dbReference>
<sequence length="193" mass="22377">MGKLEEASRKRKKKQDIQHAVLAAVAVAGFLTLAATAPNALRLLDYLPNGKYNLKYRMKSVAGRLAAKGYVVWVEKDDKKYLRITPAGRKVLAFEQAKVALKNQKKKWDGRWRMVTFDIPERRSVVRFRLRAVMREIGFVRMQDSVWVYPYDCEDFIALLKVELKIGRDVLYAIADTIEHDKGLRRHFNLPEL</sequence>
<evidence type="ECO:0000313" key="2">
    <source>
        <dbReference type="EMBL" id="OGG64209.1"/>
    </source>
</evidence>
<dbReference type="Pfam" id="PF20803">
    <property type="entry name" value="PaaX_M"/>
    <property type="match status" value="1"/>
</dbReference>
<reference evidence="2 3" key="1">
    <citation type="journal article" date="2016" name="Nat. Commun.">
        <title>Thousands of microbial genomes shed light on interconnected biogeochemical processes in an aquifer system.</title>
        <authorList>
            <person name="Anantharaman K."/>
            <person name="Brown C.T."/>
            <person name="Hug L.A."/>
            <person name="Sharon I."/>
            <person name="Castelle C.J."/>
            <person name="Probst A.J."/>
            <person name="Thomas B.C."/>
            <person name="Singh A."/>
            <person name="Wilkins M.J."/>
            <person name="Karaoz U."/>
            <person name="Brodie E.L."/>
            <person name="Williams K.H."/>
            <person name="Hubbard S.S."/>
            <person name="Banfield J.F."/>
        </authorList>
    </citation>
    <scope>NUCLEOTIDE SEQUENCE [LARGE SCALE GENOMIC DNA]</scope>
</reference>
<evidence type="ECO:0000313" key="3">
    <source>
        <dbReference type="Proteomes" id="UP000177232"/>
    </source>
</evidence>
<gene>
    <name evidence="2" type="ORF">A3C94_03210</name>
</gene>